<evidence type="ECO:0000313" key="3">
    <source>
        <dbReference type="Proteomes" id="UP000077266"/>
    </source>
</evidence>
<organism evidence="2 3">
    <name type="scientific">Exidia glandulosa HHB12029</name>
    <dbReference type="NCBI Taxonomy" id="1314781"/>
    <lineage>
        <taxon>Eukaryota</taxon>
        <taxon>Fungi</taxon>
        <taxon>Dikarya</taxon>
        <taxon>Basidiomycota</taxon>
        <taxon>Agaricomycotina</taxon>
        <taxon>Agaricomycetes</taxon>
        <taxon>Auriculariales</taxon>
        <taxon>Exidiaceae</taxon>
        <taxon>Exidia</taxon>
    </lineage>
</organism>
<feature type="compositionally biased region" description="Basic and acidic residues" evidence="1">
    <location>
        <begin position="197"/>
        <end position="222"/>
    </location>
</feature>
<accession>A0A166ABI5</accession>
<dbReference type="Proteomes" id="UP000077266">
    <property type="component" value="Unassembled WGS sequence"/>
</dbReference>
<evidence type="ECO:0000256" key="1">
    <source>
        <dbReference type="SAM" id="MobiDB-lite"/>
    </source>
</evidence>
<dbReference type="InParanoid" id="A0A166ABI5"/>
<reference evidence="2 3" key="1">
    <citation type="journal article" date="2016" name="Mol. Biol. Evol.">
        <title>Comparative Genomics of Early-Diverging Mushroom-Forming Fungi Provides Insights into the Origins of Lignocellulose Decay Capabilities.</title>
        <authorList>
            <person name="Nagy L.G."/>
            <person name="Riley R."/>
            <person name="Tritt A."/>
            <person name="Adam C."/>
            <person name="Daum C."/>
            <person name="Floudas D."/>
            <person name="Sun H."/>
            <person name="Yadav J.S."/>
            <person name="Pangilinan J."/>
            <person name="Larsson K.H."/>
            <person name="Matsuura K."/>
            <person name="Barry K."/>
            <person name="Labutti K."/>
            <person name="Kuo R."/>
            <person name="Ohm R.A."/>
            <person name="Bhattacharya S.S."/>
            <person name="Shirouzu T."/>
            <person name="Yoshinaga Y."/>
            <person name="Martin F.M."/>
            <person name="Grigoriev I.V."/>
            <person name="Hibbett D.S."/>
        </authorList>
    </citation>
    <scope>NUCLEOTIDE SEQUENCE [LARGE SCALE GENOMIC DNA]</scope>
    <source>
        <strain evidence="2 3">HHB12029</strain>
    </source>
</reference>
<feature type="region of interest" description="Disordered" evidence="1">
    <location>
        <begin position="197"/>
        <end position="253"/>
    </location>
</feature>
<proteinExistence type="predicted"/>
<evidence type="ECO:0000313" key="2">
    <source>
        <dbReference type="EMBL" id="KZV90389.1"/>
    </source>
</evidence>
<name>A0A166ABI5_EXIGL</name>
<sequence length="253" mass="27748">MSLTILPSLPSWKLDSGSPLPAMTEVEMLSSSASSEDCGMVAVVNATSKTQLQFTGTSLKLHGYITNDRSHGDFSAASAQVDGVSALIYPPVGSFCTQLASWDNLDPSVTHTLNFGPFNASFGQYLLKYADYEYYNFGRYYFVRSSASDLSQYGRVRLLNLPLIVSTAHERSIIVGSVVGGFAPPDRGINPLKAKLTEARPRMDSEGRGRRGERDSENERLRNALAALQSEMQELRLGNEGTETLPDYESRDE</sequence>
<gene>
    <name evidence="2" type="ORF">EXIGLDRAFT_694724</name>
</gene>
<dbReference type="AlphaFoldDB" id="A0A166ABI5"/>
<protein>
    <submittedName>
        <fullName evidence="2">Uncharacterized protein</fullName>
    </submittedName>
</protein>
<dbReference type="EMBL" id="KV426050">
    <property type="protein sequence ID" value="KZV90389.1"/>
    <property type="molecule type" value="Genomic_DNA"/>
</dbReference>
<keyword evidence="3" id="KW-1185">Reference proteome</keyword>